<sequence length="59" mass="6981">MGARTSVRAKQEFVRAGCHRITFGTRSMKRPRTYQHMRFMAREWCGTKHRCPDLLLSLL</sequence>
<evidence type="ECO:0000313" key="1">
    <source>
        <dbReference type="EMBL" id="KAF2736904.1"/>
    </source>
</evidence>
<dbReference type="EMBL" id="ML996120">
    <property type="protein sequence ID" value="KAF2736904.1"/>
    <property type="molecule type" value="Genomic_DNA"/>
</dbReference>
<dbReference type="AlphaFoldDB" id="A0A9P4V3P4"/>
<gene>
    <name evidence="1" type="ORF">EJ04DRAFT_510653</name>
</gene>
<name>A0A9P4V3P4_9PLEO</name>
<protein>
    <submittedName>
        <fullName evidence="1">Uncharacterized protein</fullName>
    </submittedName>
</protein>
<accession>A0A9P4V3P4</accession>
<keyword evidence="2" id="KW-1185">Reference proteome</keyword>
<organism evidence="1 2">
    <name type="scientific">Polyplosphaeria fusca</name>
    <dbReference type="NCBI Taxonomy" id="682080"/>
    <lineage>
        <taxon>Eukaryota</taxon>
        <taxon>Fungi</taxon>
        <taxon>Dikarya</taxon>
        <taxon>Ascomycota</taxon>
        <taxon>Pezizomycotina</taxon>
        <taxon>Dothideomycetes</taxon>
        <taxon>Pleosporomycetidae</taxon>
        <taxon>Pleosporales</taxon>
        <taxon>Tetraplosphaeriaceae</taxon>
        <taxon>Polyplosphaeria</taxon>
    </lineage>
</organism>
<reference evidence="1" key="1">
    <citation type="journal article" date="2020" name="Stud. Mycol.">
        <title>101 Dothideomycetes genomes: a test case for predicting lifestyles and emergence of pathogens.</title>
        <authorList>
            <person name="Haridas S."/>
            <person name="Albert R."/>
            <person name="Binder M."/>
            <person name="Bloem J."/>
            <person name="Labutti K."/>
            <person name="Salamov A."/>
            <person name="Andreopoulos B."/>
            <person name="Baker S."/>
            <person name="Barry K."/>
            <person name="Bills G."/>
            <person name="Bluhm B."/>
            <person name="Cannon C."/>
            <person name="Castanera R."/>
            <person name="Culley D."/>
            <person name="Daum C."/>
            <person name="Ezra D."/>
            <person name="Gonzalez J."/>
            <person name="Henrissat B."/>
            <person name="Kuo A."/>
            <person name="Liang C."/>
            <person name="Lipzen A."/>
            <person name="Lutzoni F."/>
            <person name="Magnuson J."/>
            <person name="Mondo S."/>
            <person name="Nolan M."/>
            <person name="Ohm R."/>
            <person name="Pangilinan J."/>
            <person name="Park H.-J."/>
            <person name="Ramirez L."/>
            <person name="Alfaro M."/>
            <person name="Sun H."/>
            <person name="Tritt A."/>
            <person name="Yoshinaga Y."/>
            <person name="Zwiers L.-H."/>
            <person name="Turgeon B."/>
            <person name="Goodwin S."/>
            <person name="Spatafora J."/>
            <person name="Crous P."/>
            <person name="Grigoriev I."/>
        </authorList>
    </citation>
    <scope>NUCLEOTIDE SEQUENCE</scope>
    <source>
        <strain evidence="1">CBS 125425</strain>
    </source>
</reference>
<evidence type="ECO:0000313" key="2">
    <source>
        <dbReference type="Proteomes" id="UP000799444"/>
    </source>
</evidence>
<proteinExistence type="predicted"/>
<dbReference type="Proteomes" id="UP000799444">
    <property type="component" value="Unassembled WGS sequence"/>
</dbReference>
<comment type="caution">
    <text evidence="1">The sequence shown here is derived from an EMBL/GenBank/DDBJ whole genome shotgun (WGS) entry which is preliminary data.</text>
</comment>